<reference evidence="1 2" key="1">
    <citation type="submission" date="2018-05" db="EMBL/GenBank/DDBJ databases">
        <title>Genomic Encyclopedia of Type Strains, Phase IV (KMG-IV): sequencing the most valuable type-strain genomes for metagenomic binning, comparative biology and taxonomic classification.</title>
        <authorList>
            <person name="Goeker M."/>
        </authorList>
    </citation>
    <scope>NUCLEOTIDE SEQUENCE [LARGE SCALE GENOMIC DNA]</scope>
    <source>
        <strain evidence="1 2">DSM 23606</strain>
    </source>
</reference>
<dbReference type="EMBL" id="QGTJ01000009">
    <property type="protein sequence ID" value="PWV59837.1"/>
    <property type="molecule type" value="Genomic_DNA"/>
</dbReference>
<dbReference type="InterPro" id="IPR011990">
    <property type="entry name" value="TPR-like_helical_dom_sf"/>
</dbReference>
<dbReference type="RefSeq" id="WP_110019443.1">
    <property type="nucleotide sequence ID" value="NZ_QGTJ01000009.1"/>
</dbReference>
<dbReference type="Proteomes" id="UP000246569">
    <property type="component" value="Unassembled WGS sequence"/>
</dbReference>
<sequence length="221" mass="23805">MSPQFPASATQVDQPQPDAAAASVYRAQDMYPLLRCCSCSGSRRLSVNLSYFDTLLAALQAHAAVPQHPCASSEPRQAALADYLYLERVLDHLLQIAPADAVQLRLRAAQLALLGSGLRLPRRDQRARTHLETLLAAVPDHPQANLQYGELLATRAGQPQAAVVPLQRAFGKGLDAAARLLGEVFAVLGRPRKARRYLQQYLDGRPDDAAARALLAGLAAG</sequence>
<dbReference type="Gene3D" id="1.25.40.10">
    <property type="entry name" value="Tetratricopeptide repeat domain"/>
    <property type="match status" value="1"/>
</dbReference>
<comment type="caution">
    <text evidence="1">The sequence shown here is derived from an EMBL/GenBank/DDBJ whole genome shotgun (WGS) entry which is preliminary data.</text>
</comment>
<name>A0A317MTN3_9GAMM</name>
<accession>A0A317MTN3</accession>
<gene>
    <name evidence="1" type="ORF">C7443_10990</name>
</gene>
<keyword evidence="2" id="KW-1185">Reference proteome</keyword>
<proteinExistence type="predicted"/>
<dbReference type="SUPFAM" id="SSF48452">
    <property type="entry name" value="TPR-like"/>
    <property type="match status" value="1"/>
</dbReference>
<evidence type="ECO:0008006" key="3">
    <source>
        <dbReference type="Google" id="ProtNLM"/>
    </source>
</evidence>
<dbReference type="AlphaFoldDB" id="A0A317MTN3"/>
<protein>
    <recommendedName>
        <fullName evidence="3">Tetratricopeptide repeat protein</fullName>
    </recommendedName>
</protein>
<evidence type="ECO:0000313" key="2">
    <source>
        <dbReference type="Proteomes" id="UP000246569"/>
    </source>
</evidence>
<organism evidence="1 2">
    <name type="scientific">Plasticicumulans acidivorans</name>
    <dbReference type="NCBI Taxonomy" id="886464"/>
    <lineage>
        <taxon>Bacteria</taxon>
        <taxon>Pseudomonadati</taxon>
        <taxon>Pseudomonadota</taxon>
        <taxon>Gammaproteobacteria</taxon>
        <taxon>Candidatus Competibacteraceae</taxon>
        <taxon>Plasticicumulans</taxon>
    </lineage>
</organism>
<evidence type="ECO:0000313" key="1">
    <source>
        <dbReference type="EMBL" id="PWV59837.1"/>
    </source>
</evidence>